<evidence type="ECO:0000256" key="3">
    <source>
        <dbReference type="ARBA" id="ARBA00022578"/>
    </source>
</evidence>
<organism evidence="11 12">
    <name type="scientific">Microseira wollei NIES-4236</name>
    <dbReference type="NCBI Taxonomy" id="2530354"/>
    <lineage>
        <taxon>Bacteria</taxon>
        <taxon>Bacillati</taxon>
        <taxon>Cyanobacteriota</taxon>
        <taxon>Cyanophyceae</taxon>
        <taxon>Oscillatoriophycideae</taxon>
        <taxon>Aerosakkonematales</taxon>
        <taxon>Aerosakkonemataceae</taxon>
        <taxon>Microseira</taxon>
    </lineage>
</organism>
<accession>A0AAV3XCF7</accession>
<feature type="domain" description="Transposase putative helix-turn-helix" evidence="10">
    <location>
        <begin position="1"/>
        <end position="46"/>
    </location>
</feature>
<dbReference type="AlphaFoldDB" id="A0AAV3XCF7"/>
<feature type="domain" description="Probable transposase IS891/IS1136/IS1341" evidence="8">
    <location>
        <begin position="171"/>
        <end position="283"/>
    </location>
</feature>
<comment type="similarity">
    <text evidence="1">In the C-terminal section; belongs to the transposase 35 family.</text>
</comment>
<evidence type="ECO:0000259" key="9">
    <source>
        <dbReference type="Pfam" id="PF07282"/>
    </source>
</evidence>
<dbReference type="GO" id="GO:0006310">
    <property type="term" value="P:DNA recombination"/>
    <property type="evidence" value="ECO:0007669"/>
    <property type="project" value="UniProtKB-KW"/>
</dbReference>
<evidence type="ECO:0000313" key="11">
    <source>
        <dbReference type="EMBL" id="GET38114.1"/>
    </source>
</evidence>
<keyword evidence="5" id="KW-0862">Zinc</keyword>
<evidence type="ECO:0000256" key="4">
    <source>
        <dbReference type="ARBA" id="ARBA00022723"/>
    </source>
</evidence>
<name>A0AAV3XCF7_9CYAN</name>
<dbReference type="NCBIfam" id="NF040570">
    <property type="entry name" value="guided_TnpB"/>
    <property type="match status" value="1"/>
</dbReference>
<dbReference type="InterPro" id="IPR021027">
    <property type="entry name" value="Transposase_put_HTH"/>
</dbReference>
<dbReference type="EMBL" id="BLAY01000039">
    <property type="protein sequence ID" value="GET38114.1"/>
    <property type="molecule type" value="Genomic_DNA"/>
</dbReference>
<evidence type="ECO:0000256" key="6">
    <source>
        <dbReference type="ARBA" id="ARBA00023125"/>
    </source>
</evidence>
<proteinExistence type="inferred from homology"/>
<keyword evidence="4" id="KW-0479">Metal-binding</keyword>
<evidence type="ECO:0000256" key="5">
    <source>
        <dbReference type="ARBA" id="ARBA00022833"/>
    </source>
</evidence>
<keyword evidence="12" id="KW-1185">Reference proteome</keyword>
<dbReference type="InterPro" id="IPR051399">
    <property type="entry name" value="RNA-guided_DNA_endo/Transpos"/>
</dbReference>
<dbReference type="Pfam" id="PF07282">
    <property type="entry name" value="Cas12f1-like_TNB"/>
    <property type="match status" value="1"/>
</dbReference>
<dbReference type="GO" id="GO:0032196">
    <property type="term" value="P:transposition"/>
    <property type="evidence" value="ECO:0007669"/>
    <property type="project" value="UniProtKB-KW"/>
</dbReference>
<sequence length="404" mass="46247">MKLRYRYRIYPTDSQKIALAKLFGCVRVVWNDALAFCQAAYRQGEKYKGESFLQKQFITQAKQTQERQWLSEVSNIPLQQSIRDLGQAYKNFFNSCTGKRQGKKVKPPKFKKRKSTQAAKFRAGGFKIKQHHVYLAKIGLIKVEWSRALPDEPSSVTVLKDAADRYFLSCVVEVFPQKLQSNDQAIGIDLGIIEFATFNNGDKVKAPKPLKKKLHRLRKLQRHLSRKQKGSKRREVARRNIARLHAKISDTRTDFLHKLSTKVIRENQTIALEDLNVSGMLKNRKLARAISDLGWRSFRTMLEAKAAMYGRDLRIISRWEATSQTCSCCGEKGGKKELDVREWTCLFCGTTHDRDINAATNILKVASGHSETKNGRGGRHKTTIKVAASCETSTHQKYEQFSLF</sequence>
<dbReference type="RefSeq" id="WP_226580743.1">
    <property type="nucleotide sequence ID" value="NZ_BLAY01000039.1"/>
</dbReference>
<dbReference type="GO" id="GO:0046872">
    <property type="term" value="F:metal ion binding"/>
    <property type="evidence" value="ECO:0007669"/>
    <property type="project" value="UniProtKB-KW"/>
</dbReference>
<evidence type="ECO:0000256" key="2">
    <source>
        <dbReference type="ARBA" id="ARBA00011044"/>
    </source>
</evidence>
<reference evidence="11" key="1">
    <citation type="submission" date="2019-10" db="EMBL/GenBank/DDBJ databases">
        <title>Draft genome sequece of Microseira wollei NIES-4236.</title>
        <authorList>
            <person name="Yamaguchi H."/>
            <person name="Suzuki S."/>
            <person name="Kawachi M."/>
        </authorList>
    </citation>
    <scope>NUCLEOTIDE SEQUENCE</scope>
    <source>
        <strain evidence="11">NIES-4236</strain>
    </source>
</reference>
<dbReference type="Proteomes" id="UP001050975">
    <property type="component" value="Unassembled WGS sequence"/>
</dbReference>
<protein>
    <submittedName>
        <fullName evidence="11">Transposase, IS605 OrfB family protein</fullName>
    </submittedName>
</protein>
<evidence type="ECO:0000313" key="12">
    <source>
        <dbReference type="Proteomes" id="UP001050975"/>
    </source>
</evidence>
<dbReference type="InterPro" id="IPR001959">
    <property type="entry name" value="Transposase"/>
</dbReference>
<evidence type="ECO:0000256" key="1">
    <source>
        <dbReference type="ARBA" id="ARBA00008761"/>
    </source>
</evidence>
<dbReference type="GO" id="GO:0003677">
    <property type="term" value="F:DNA binding"/>
    <property type="evidence" value="ECO:0007669"/>
    <property type="project" value="UniProtKB-KW"/>
</dbReference>
<dbReference type="Pfam" id="PF01385">
    <property type="entry name" value="OrfB_IS605"/>
    <property type="match status" value="1"/>
</dbReference>
<evidence type="ECO:0000259" key="8">
    <source>
        <dbReference type="Pfam" id="PF01385"/>
    </source>
</evidence>
<evidence type="ECO:0000256" key="7">
    <source>
        <dbReference type="ARBA" id="ARBA00023172"/>
    </source>
</evidence>
<dbReference type="Pfam" id="PF12323">
    <property type="entry name" value="HTH_OrfB_IS605"/>
    <property type="match status" value="1"/>
</dbReference>
<dbReference type="PANTHER" id="PTHR30405:SF25">
    <property type="entry name" value="RNA-GUIDED DNA ENDONUCLEASE INSQ-RELATED"/>
    <property type="match status" value="1"/>
</dbReference>
<keyword evidence="3" id="KW-0815">Transposition</keyword>
<comment type="caution">
    <text evidence="11">The sequence shown here is derived from an EMBL/GenBank/DDBJ whole genome shotgun (WGS) entry which is preliminary data.</text>
</comment>
<dbReference type="NCBIfam" id="TIGR01766">
    <property type="entry name" value="IS200/IS605 family accessory protein TnpB-like domain"/>
    <property type="match status" value="1"/>
</dbReference>
<evidence type="ECO:0000259" key="10">
    <source>
        <dbReference type="Pfam" id="PF12323"/>
    </source>
</evidence>
<comment type="similarity">
    <text evidence="2">In the N-terminal section; belongs to the transposase 2 family.</text>
</comment>
<gene>
    <name evidence="11" type="ORF">MiSe_28680</name>
</gene>
<feature type="domain" description="Cas12f1-like TNB" evidence="9">
    <location>
        <begin position="295"/>
        <end position="362"/>
    </location>
</feature>
<keyword evidence="7" id="KW-0233">DNA recombination</keyword>
<keyword evidence="6" id="KW-0238">DNA-binding</keyword>
<dbReference type="InterPro" id="IPR010095">
    <property type="entry name" value="Cas12f1-like_TNB"/>
</dbReference>
<dbReference type="PANTHER" id="PTHR30405">
    <property type="entry name" value="TRANSPOSASE"/>
    <property type="match status" value="1"/>
</dbReference>